<evidence type="ECO:0000256" key="2">
    <source>
        <dbReference type="ARBA" id="ARBA00023002"/>
    </source>
</evidence>
<evidence type="ECO:0000256" key="3">
    <source>
        <dbReference type="ARBA" id="ARBA00038980"/>
    </source>
</evidence>
<reference evidence="10 11" key="1">
    <citation type="journal article" date="2011" name="Science">
        <title>The Selaginella genome identifies genetic changes associated with the evolution of vascular plants.</title>
        <authorList>
            <person name="Banks J.A."/>
            <person name="Nishiyama T."/>
            <person name="Hasebe M."/>
            <person name="Bowman J.L."/>
            <person name="Gribskov M."/>
            <person name="dePamphilis C."/>
            <person name="Albert V.A."/>
            <person name="Aono N."/>
            <person name="Aoyama T."/>
            <person name="Ambrose B.A."/>
            <person name="Ashton N.W."/>
            <person name="Axtell M.J."/>
            <person name="Barker E."/>
            <person name="Barker M.S."/>
            <person name="Bennetzen J.L."/>
            <person name="Bonawitz N.D."/>
            <person name="Chapple C."/>
            <person name="Cheng C."/>
            <person name="Correa L.G."/>
            <person name="Dacre M."/>
            <person name="DeBarry J."/>
            <person name="Dreyer I."/>
            <person name="Elias M."/>
            <person name="Engstrom E.M."/>
            <person name="Estelle M."/>
            <person name="Feng L."/>
            <person name="Finet C."/>
            <person name="Floyd S.K."/>
            <person name="Frommer W.B."/>
            <person name="Fujita T."/>
            <person name="Gramzow L."/>
            <person name="Gutensohn M."/>
            <person name="Harholt J."/>
            <person name="Hattori M."/>
            <person name="Heyl A."/>
            <person name="Hirai T."/>
            <person name="Hiwatashi Y."/>
            <person name="Ishikawa M."/>
            <person name="Iwata M."/>
            <person name="Karol K.G."/>
            <person name="Koehler B."/>
            <person name="Kolukisaoglu U."/>
            <person name="Kubo M."/>
            <person name="Kurata T."/>
            <person name="Lalonde S."/>
            <person name="Li K."/>
            <person name="Li Y."/>
            <person name="Litt A."/>
            <person name="Lyons E."/>
            <person name="Manning G."/>
            <person name="Maruyama T."/>
            <person name="Michael T.P."/>
            <person name="Mikami K."/>
            <person name="Miyazaki S."/>
            <person name="Morinaga S."/>
            <person name="Murata T."/>
            <person name="Mueller-Roeber B."/>
            <person name="Nelson D.R."/>
            <person name="Obara M."/>
            <person name="Oguri Y."/>
            <person name="Olmstead R.G."/>
            <person name="Onodera N."/>
            <person name="Petersen B.L."/>
            <person name="Pils B."/>
            <person name="Prigge M."/>
            <person name="Rensing S.A."/>
            <person name="Riano-Pachon D.M."/>
            <person name="Roberts A.W."/>
            <person name="Sato Y."/>
            <person name="Scheller H.V."/>
            <person name="Schulz B."/>
            <person name="Schulz C."/>
            <person name="Shakirov E.V."/>
            <person name="Shibagaki N."/>
            <person name="Shinohara N."/>
            <person name="Shippen D.E."/>
            <person name="Soerensen I."/>
            <person name="Sotooka R."/>
            <person name="Sugimoto N."/>
            <person name="Sugita M."/>
            <person name="Sumikawa N."/>
            <person name="Tanurdzic M."/>
            <person name="Theissen G."/>
            <person name="Ulvskov P."/>
            <person name="Wakazuki S."/>
            <person name="Weng J.K."/>
            <person name="Willats W.W."/>
            <person name="Wipf D."/>
            <person name="Wolf P.G."/>
            <person name="Yang L."/>
            <person name="Zimmer A.D."/>
            <person name="Zhu Q."/>
            <person name="Mitros T."/>
            <person name="Hellsten U."/>
            <person name="Loque D."/>
            <person name="Otillar R."/>
            <person name="Salamov A."/>
            <person name="Schmutz J."/>
            <person name="Shapiro H."/>
            <person name="Lindquist E."/>
            <person name="Lucas S."/>
            <person name="Rokhsar D."/>
            <person name="Grigoriev I.V."/>
        </authorList>
    </citation>
    <scope>NUCLEOTIDE SEQUENCE [LARGE SCALE GENOMIC DNA]</scope>
</reference>
<dbReference type="Proteomes" id="UP000001514">
    <property type="component" value="Unassembled WGS sequence"/>
</dbReference>
<dbReference type="InterPro" id="IPR016161">
    <property type="entry name" value="Ald_DH/histidinol_DH"/>
</dbReference>
<dbReference type="STRING" id="88036.D8TFJ7"/>
<proteinExistence type="inferred from homology"/>
<dbReference type="PANTHER" id="PTHR42991">
    <property type="entry name" value="ALDEHYDE DEHYDROGENASE"/>
    <property type="match status" value="1"/>
</dbReference>
<evidence type="ECO:0000256" key="7">
    <source>
        <dbReference type="ARBA" id="ARBA00043052"/>
    </source>
</evidence>
<name>D8TFJ7_SELML</name>
<comment type="similarity">
    <text evidence="1">Belongs to the aldehyde dehydrogenase family.</text>
</comment>
<dbReference type="Gene3D" id="3.40.309.10">
    <property type="entry name" value="Aldehyde Dehydrogenase, Chain A, domain 2"/>
    <property type="match status" value="1"/>
</dbReference>
<protein>
    <recommendedName>
        <fullName evidence="4">NADP-dependent glyceraldehyde-3-phosphate dehydrogenase</fullName>
        <ecNumber evidence="3">1.2.1.9</ecNumber>
    </recommendedName>
    <alternativeName>
        <fullName evidence="5">Glyceraldehyde-3-phosphate dehydrogenase [NADP(+)]</fullName>
    </alternativeName>
    <alternativeName>
        <fullName evidence="6">Non-phosphorylating glyceraldehyde 3-phosphate dehydrogenase</fullName>
    </alternativeName>
    <alternativeName>
        <fullName evidence="7">Triosephosphate dehydrogenase</fullName>
    </alternativeName>
</protein>
<dbReference type="InterPro" id="IPR015590">
    <property type="entry name" value="Aldehyde_DH_dom"/>
</dbReference>
<dbReference type="GO" id="GO:0008911">
    <property type="term" value="F:lactaldehyde dehydrogenase (NAD+) activity"/>
    <property type="evidence" value="ECO:0000318"/>
    <property type="project" value="GO_Central"/>
</dbReference>
<evidence type="ECO:0000256" key="5">
    <source>
        <dbReference type="ARBA" id="ARBA00042470"/>
    </source>
</evidence>
<dbReference type="eggNOG" id="KOG2451">
    <property type="taxonomic scope" value="Eukaryota"/>
</dbReference>
<dbReference type="Gramene" id="EFJ04568">
    <property type="protein sequence ID" value="EFJ04568"/>
    <property type="gene ID" value="SELMODRAFT_432290"/>
</dbReference>
<organism evidence="11">
    <name type="scientific">Selaginella moellendorffii</name>
    <name type="common">Spikemoss</name>
    <dbReference type="NCBI Taxonomy" id="88036"/>
    <lineage>
        <taxon>Eukaryota</taxon>
        <taxon>Viridiplantae</taxon>
        <taxon>Streptophyta</taxon>
        <taxon>Embryophyta</taxon>
        <taxon>Tracheophyta</taxon>
        <taxon>Lycopodiopsida</taxon>
        <taxon>Selaginellales</taxon>
        <taxon>Selaginellaceae</taxon>
        <taxon>Selaginella</taxon>
    </lineage>
</organism>
<dbReference type="PANTHER" id="PTHR42991:SF1">
    <property type="entry name" value="ALDEHYDE DEHYDROGENASE"/>
    <property type="match status" value="1"/>
</dbReference>
<evidence type="ECO:0000256" key="6">
    <source>
        <dbReference type="ARBA" id="ARBA00042646"/>
    </source>
</evidence>
<evidence type="ECO:0000313" key="10">
    <source>
        <dbReference type="EMBL" id="EFJ04568.1"/>
    </source>
</evidence>
<evidence type="ECO:0000313" key="11">
    <source>
        <dbReference type="Proteomes" id="UP000001514"/>
    </source>
</evidence>
<comment type="catalytic activity">
    <reaction evidence="8">
        <text>D-glyceraldehyde 3-phosphate + NADP(+) + H2O = (2R)-3-phosphoglycerate + NADPH + 2 H(+)</text>
        <dbReference type="Rhea" id="RHEA:14669"/>
        <dbReference type="ChEBI" id="CHEBI:15377"/>
        <dbReference type="ChEBI" id="CHEBI:15378"/>
        <dbReference type="ChEBI" id="CHEBI:57783"/>
        <dbReference type="ChEBI" id="CHEBI:58272"/>
        <dbReference type="ChEBI" id="CHEBI:58349"/>
        <dbReference type="ChEBI" id="CHEBI:59776"/>
        <dbReference type="EC" id="1.2.1.9"/>
    </reaction>
</comment>
<evidence type="ECO:0000256" key="8">
    <source>
        <dbReference type="ARBA" id="ARBA00049186"/>
    </source>
</evidence>
<dbReference type="Pfam" id="PF00171">
    <property type="entry name" value="Aldedh"/>
    <property type="match status" value="1"/>
</dbReference>
<dbReference type="EC" id="1.2.1.9" evidence="3"/>
<dbReference type="InterPro" id="IPR051020">
    <property type="entry name" value="ALDH-related_metabolic_enz"/>
</dbReference>
<accession>D8TFJ7</accession>
<dbReference type="AlphaFoldDB" id="D8TFJ7"/>
<dbReference type="KEGG" id="smo:SELMODRAFT_432290"/>
<dbReference type="InterPro" id="IPR016163">
    <property type="entry name" value="Ald_DH_C"/>
</dbReference>
<feature type="domain" description="Aldehyde dehydrogenase" evidence="9">
    <location>
        <begin position="2"/>
        <end position="192"/>
    </location>
</feature>
<dbReference type="HOGENOM" id="CLU_005391_1_8_1"/>
<gene>
    <name evidence="10" type="ORF">SELMODRAFT_432290</name>
</gene>
<evidence type="ECO:0000256" key="4">
    <source>
        <dbReference type="ARBA" id="ARBA00040853"/>
    </source>
</evidence>
<dbReference type="SUPFAM" id="SSF53720">
    <property type="entry name" value="ALDH-like"/>
    <property type="match status" value="1"/>
</dbReference>
<keyword evidence="2" id="KW-0560">Oxidoreductase</keyword>
<sequence>MQHLYVRGGLYKEVKAALIAAFKKLKGGDPRQDDTSIRPMISKSSAAIVEKSVNEAVKAGAKLLVGSKQRGAFMEPTILEDAPFDTDARKEEILGPVILLYSYNDFKEAVKEANSMHYGLQASAFMHDLNKAFYKVLIVCLMIIRSSQAGGVCLNDSPSMRVDSQPYGGIKDSAIQQEGVKYTMDDMLETKVLVMRNVGNASYF</sequence>
<evidence type="ECO:0000256" key="1">
    <source>
        <dbReference type="ARBA" id="ARBA00009986"/>
    </source>
</evidence>
<dbReference type="EMBL" id="GL377800">
    <property type="protein sequence ID" value="EFJ04568.1"/>
    <property type="molecule type" value="Genomic_DNA"/>
</dbReference>
<keyword evidence="11" id="KW-1185">Reference proteome</keyword>
<evidence type="ECO:0000259" key="9">
    <source>
        <dbReference type="Pfam" id="PF00171"/>
    </source>
</evidence>
<dbReference type="GO" id="GO:0008886">
    <property type="term" value="F:glyceraldehyde-3-phosphate dehydrogenase (NADP+) (non-phosphorylating) activity"/>
    <property type="evidence" value="ECO:0007669"/>
    <property type="project" value="UniProtKB-EC"/>
</dbReference>
<dbReference type="InParanoid" id="D8TFJ7"/>